<evidence type="ECO:0000313" key="2">
    <source>
        <dbReference type="EMBL" id="MFB5738766.1"/>
    </source>
</evidence>
<dbReference type="InterPro" id="IPR025285">
    <property type="entry name" value="DUF4145"/>
</dbReference>
<evidence type="ECO:0000313" key="3">
    <source>
        <dbReference type="Proteomes" id="UP001580391"/>
    </source>
</evidence>
<comment type="caution">
    <text evidence="2">The sequence shown here is derived from an EMBL/GenBank/DDBJ whole genome shotgun (WGS) entry which is preliminary data.</text>
</comment>
<keyword evidence="3" id="KW-1185">Reference proteome</keyword>
<organism evidence="2 3">
    <name type="scientific">Leptospira wolffii</name>
    <dbReference type="NCBI Taxonomy" id="409998"/>
    <lineage>
        <taxon>Bacteria</taxon>
        <taxon>Pseudomonadati</taxon>
        <taxon>Spirochaetota</taxon>
        <taxon>Spirochaetia</taxon>
        <taxon>Leptospirales</taxon>
        <taxon>Leptospiraceae</taxon>
        <taxon>Leptospira</taxon>
    </lineage>
</organism>
<proteinExistence type="predicted"/>
<feature type="domain" description="DUF4145" evidence="1">
    <location>
        <begin position="118"/>
        <end position="203"/>
    </location>
</feature>
<dbReference type="RefSeq" id="WP_375517876.1">
    <property type="nucleotide sequence ID" value="NZ_JBHILI010000023.1"/>
</dbReference>
<name>A0ABV5BTZ4_9LEPT</name>
<reference evidence="2 3" key="1">
    <citation type="submission" date="2024-09" db="EMBL/GenBank/DDBJ databases">
        <title>Taxonomic and Genotyping Characterization of Leptospira Strains isolated from Multiple Sources in Colombia highlights the importance of intermediate species.</title>
        <authorList>
            <person name="Torres Higuera L."/>
            <person name="Rojas Tapias D."/>
            <person name="Jimenez Velasquez S."/>
            <person name="Renjifo Ibanez C."/>
        </authorList>
    </citation>
    <scope>NUCLEOTIDE SEQUENCE [LARGE SCALE GENOMIC DNA]</scope>
    <source>
        <strain evidence="2 3">Lep080</strain>
    </source>
</reference>
<dbReference type="Proteomes" id="UP001580391">
    <property type="component" value="Unassembled WGS sequence"/>
</dbReference>
<dbReference type="EMBL" id="JBHILJ010000037">
    <property type="protein sequence ID" value="MFB5738766.1"/>
    <property type="molecule type" value="Genomic_DNA"/>
</dbReference>
<accession>A0ABV5BTZ4</accession>
<sequence>MKLKTKNKPKSKVVKISCTNCAGLTNHSVVLSVECSDDSPNFEYQSAHDYQIVQCRGCETISFRHNYIDTEDMDYDEETGAYESMDHEQIYPPRISYRKKLEHSYYLPAHIRKIYDETLGALANQFHILAAIGIRSLLELTTQTLGATKGTLQSRIDQLVKSGSITKESSDLLHLTRLLGNVAVHEVTPIPVGELSSALDIVENLLQSTFIVPNAARQLAKKYQAIPKATNGTKKKASNNKK</sequence>
<protein>
    <submittedName>
        <fullName evidence="2">DUF4145 domain-containing protein</fullName>
    </submittedName>
</protein>
<evidence type="ECO:0000259" key="1">
    <source>
        <dbReference type="Pfam" id="PF13643"/>
    </source>
</evidence>
<gene>
    <name evidence="2" type="ORF">ACE5IX_19810</name>
</gene>
<dbReference type="Pfam" id="PF13643">
    <property type="entry name" value="DUF4145"/>
    <property type="match status" value="1"/>
</dbReference>